<evidence type="ECO:0000313" key="2">
    <source>
        <dbReference type="EMBL" id="VDM70757.1"/>
    </source>
</evidence>
<dbReference type="GO" id="GO:0008198">
    <property type="term" value="F:ferrous iron binding"/>
    <property type="evidence" value="ECO:0007669"/>
    <property type="project" value="TreeGrafter"/>
</dbReference>
<reference evidence="2 3" key="1">
    <citation type="submission" date="2018-11" db="EMBL/GenBank/DDBJ databases">
        <authorList>
            <consortium name="Pathogen Informatics"/>
        </authorList>
    </citation>
    <scope>NUCLEOTIDE SEQUENCE [LARGE SCALE GENOMIC DNA]</scope>
</reference>
<dbReference type="Proteomes" id="UP000270094">
    <property type="component" value="Unassembled WGS sequence"/>
</dbReference>
<accession>A0A3P7J2Z4</accession>
<dbReference type="EMBL" id="UYYB01017427">
    <property type="protein sequence ID" value="VDM70757.1"/>
    <property type="molecule type" value="Genomic_DNA"/>
</dbReference>
<dbReference type="PANTHER" id="PTHR12907">
    <property type="entry name" value="EGL NINE HOMOLOG-RELATED"/>
    <property type="match status" value="1"/>
</dbReference>
<dbReference type="OrthoDB" id="5952526at2759"/>
<protein>
    <recommendedName>
        <fullName evidence="4">Prolyl 4-hydroxylase alpha subunit Fe(2+) 2OG dioxygenase domain-containing protein</fullName>
    </recommendedName>
</protein>
<dbReference type="GO" id="GO:0071456">
    <property type="term" value="P:cellular response to hypoxia"/>
    <property type="evidence" value="ECO:0007669"/>
    <property type="project" value="TreeGrafter"/>
</dbReference>
<sequence length="64" mass="7402">MLAIYPGNGTRYIKHVDNPVKDGRCITTIYYCNQDWDINKAISIALTSCHILMEEHCVYIQKLL</sequence>
<organism evidence="2 3">
    <name type="scientific">Strongylus vulgaris</name>
    <name type="common">Blood worm</name>
    <dbReference type="NCBI Taxonomy" id="40348"/>
    <lineage>
        <taxon>Eukaryota</taxon>
        <taxon>Metazoa</taxon>
        <taxon>Ecdysozoa</taxon>
        <taxon>Nematoda</taxon>
        <taxon>Chromadorea</taxon>
        <taxon>Rhabditida</taxon>
        <taxon>Rhabditina</taxon>
        <taxon>Rhabditomorpha</taxon>
        <taxon>Strongyloidea</taxon>
        <taxon>Strongylidae</taxon>
        <taxon>Strongylus</taxon>
    </lineage>
</organism>
<keyword evidence="1" id="KW-0847">Vitamin C</keyword>
<gene>
    <name evidence="2" type="ORF">SVUK_LOCUS5755</name>
</gene>
<dbReference type="InterPro" id="IPR051559">
    <property type="entry name" value="HIF_prolyl_hydroxylases"/>
</dbReference>
<proteinExistence type="predicted"/>
<dbReference type="PANTHER" id="PTHR12907:SF26">
    <property type="entry name" value="HIF PROLYL HYDROXYLASE, ISOFORM C"/>
    <property type="match status" value="1"/>
</dbReference>
<dbReference type="Gene3D" id="2.60.120.620">
    <property type="entry name" value="q2cbj1_9rhob like domain"/>
    <property type="match status" value="1"/>
</dbReference>
<dbReference type="GO" id="GO:0031543">
    <property type="term" value="F:peptidyl-proline dioxygenase activity"/>
    <property type="evidence" value="ECO:0007669"/>
    <property type="project" value="TreeGrafter"/>
</dbReference>
<keyword evidence="3" id="KW-1185">Reference proteome</keyword>
<dbReference type="AlphaFoldDB" id="A0A3P7J2Z4"/>
<name>A0A3P7J2Z4_STRVU</name>
<evidence type="ECO:0000256" key="1">
    <source>
        <dbReference type="ARBA" id="ARBA00022896"/>
    </source>
</evidence>
<evidence type="ECO:0008006" key="4">
    <source>
        <dbReference type="Google" id="ProtNLM"/>
    </source>
</evidence>
<evidence type="ECO:0000313" key="3">
    <source>
        <dbReference type="Proteomes" id="UP000270094"/>
    </source>
</evidence>
<dbReference type="GO" id="GO:0031418">
    <property type="term" value="F:L-ascorbic acid binding"/>
    <property type="evidence" value="ECO:0007669"/>
    <property type="project" value="UniProtKB-KW"/>
</dbReference>